<keyword evidence="2" id="KW-0812">Transmembrane</keyword>
<evidence type="ECO:0000256" key="2">
    <source>
        <dbReference type="SAM" id="Phobius"/>
    </source>
</evidence>
<keyword evidence="5" id="KW-1185">Reference proteome</keyword>
<proteinExistence type="predicted"/>
<dbReference type="AlphaFoldDB" id="A0A422PSN7"/>
<feature type="compositionally biased region" description="Acidic residues" evidence="1">
    <location>
        <begin position="923"/>
        <end position="937"/>
    </location>
</feature>
<evidence type="ECO:0000256" key="1">
    <source>
        <dbReference type="SAM" id="MobiDB-lite"/>
    </source>
</evidence>
<evidence type="ECO:0000313" key="4">
    <source>
        <dbReference type="EMBL" id="RNF20765.1"/>
    </source>
</evidence>
<evidence type="ECO:0000313" key="5">
    <source>
        <dbReference type="Proteomes" id="UP000284403"/>
    </source>
</evidence>
<protein>
    <submittedName>
        <fullName evidence="4">Uncharacterized protein</fullName>
    </submittedName>
</protein>
<reference evidence="4 5" key="1">
    <citation type="journal article" date="2018" name="BMC Genomics">
        <title>Genomic comparison of Trypanosoma conorhini and Trypanosoma rangeli to Trypanosoma cruzi strains of high and low virulence.</title>
        <authorList>
            <person name="Bradwell K.R."/>
            <person name="Koparde V.N."/>
            <person name="Matveyev A.V."/>
            <person name="Serrano M.G."/>
            <person name="Alves J.M."/>
            <person name="Parikh H."/>
            <person name="Huang B."/>
            <person name="Lee V."/>
            <person name="Espinosa-Alvarez O."/>
            <person name="Ortiz P.A."/>
            <person name="Costa-Martins A.G."/>
            <person name="Teixeira M.M."/>
            <person name="Buck G.A."/>
        </authorList>
    </citation>
    <scope>NUCLEOTIDE SEQUENCE [LARGE SCALE GENOMIC DNA]</scope>
    <source>
        <strain evidence="4 5">025E</strain>
    </source>
</reference>
<accession>A0A422PSN7</accession>
<gene>
    <name evidence="4" type="ORF">Tco025E_03836</name>
</gene>
<evidence type="ECO:0000256" key="3">
    <source>
        <dbReference type="SAM" id="SignalP"/>
    </source>
</evidence>
<dbReference type="RefSeq" id="XP_029229322.1">
    <property type="nucleotide sequence ID" value="XM_029370753.1"/>
</dbReference>
<comment type="caution">
    <text evidence="4">The sequence shown here is derived from an EMBL/GenBank/DDBJ whole genome shotgun (WGS) entry which is preliminary data.</text>
</comment>
<name>A0A422PSN7_9TRYP</name>
<dbReference type="EMBL" id="MKKU01000171">
    <property type="protein sequence ID" value="RNF20765.1"/>
    <property type="molecule type" value="Genomic_DNA"/>
</dbReference>
<dbReference type="Proteomes" id="UP000284403">
    <property type="component" value="Unassembled WGS sequence"/>
</dbReference>
<organism evidence="4 5">
    <name type="scientific">Trypanosoma conorhini</name>
    <dbReference type="NCBI Taxonomy" id="83891"/>
    <lineage>
        <taxon>Eukaryota</taxon>
        <taxon>Discoba</taxon>
        <taxon>Euglenozoa</taxon>
        <taxon>Kinetoplastea</taxon>
        <taxon>Metakinetoplastina</taxon>
        <taxon>Trypanosomatida</taxon>
        <taxon>Trypanosomatidae</taxon>
        <taxon>Trypanosoma</taxon>
    </lineage>
</organism>
<feature type="signal peptide" evidence="3">
    <location>
        <begin position="1"/>
        <end position="19"/>
    </location>
</feature>
<feature type="region of interest" description="Disordered" evidence="1">
    <location>
        <begin position="913"/>
        <end position="946"/>
    </location>
</feature>
<keyword evidence="2" id="KW-0472">Membrane</keyword>
<feature type="compositionally biased region" description="Basic and acidic residues" evidence="1">
    <location>
        <begin position="913"/>
        <end position="922"/>
    </location>
</feature>
<feature type="chain" id="PRO_5019332052" evidence="3">
    <location>
        <begin position="20"/>
        <end position="965"/>
    </location>
</feature>
<dbReference type="OrthoDB" id="250431at2759"/>
<keyword evidence="3" id="KW-0732">Signal</keyword>
<sequence>MKAPLLALLLMYTTVAVQAALPLPKPKGPMPDTAELAESALAPFMAFDGGHLYTADGHHGIPSVCGAEASATSRLMLPVALNDLDRLYGTLFVQPLNQSSAASQAQLDMVEGCFLRPDGDDVPCVAWLHSTPEQCRMNIKDSTTYWAYRERSPLFSPSEKVFGGGADLFVNHVLWVRGLRERLRRSIRRTQESARAGKNLWRIVSLGWDKNALPEDRQAFREAVSARGTKILTEAYSDVMDKWDLVKTWIKPSVGEVEGGTDIFATQIGGSLLLPQADCNPSIFLDDWLNYFDQFFFGYHIATGVEQEVDSLFKGFKVFYNNTVKDVNRLGRLPCVATSFAVAMMLFEDFPVRLAYWNMVNETGSSHTLWPLERFAMLGDSNETVMRNRDYLLNFFEAALRCLSRTPHVENIFDGDVHLAKCVTQAILRAPGSDGSPAPSSLYECFTLLSNSSQHTSRNSSVQNATVAVVGLRKDLDLAVPPCAWGFTRPSGNKWNAQEPCVMCPPGSFDDASGGCRCSTGSVPGESGCEAREDKAAVAPTWRWAVDPSEVHVANDGGEDRKPFLVVSPANNSTEGDKVVVEIQCAKGLTRFETKMLMPNNSTSCSEQRARLPLQKSMAVVSASTISLTLGESAAFGGEQCNFHVRTKSLRARGSPAVLAGGVLILPPVSPLEVHAYTPTTPVTSSSSPASKTSLPSCDVVPKSETGAATLSVCSTSTGKFALLLDAQAYSPLTVNAFGILKETLWADRTHATALGRGMRPMWDRMHLAVRIKVKQRHGLRSVKEIFGGYFPLAGKIHQRILLPETAGRVIAVLQIVDRCTAPAYVHDAVCVNARLIFASGAINRVAFGLPINSTATKPEDSGKAAGGKTTLSPGSWWRLPLIVMGAVVAALLLIVGTLFLVYRLRARHRTRRDEAEMHETFPEDEPPGTEGTEQEEEEKRSWSSLPQLLAVSINCPSAEVASSH</sequence>
<keyword evidence="2" id="KW-1133">Transmembrane helix</keyword>
<feature type="transmembrane region" description="Helical" evidence="2">
    <location>
        <begin position="877"/>
        <end position="903"/>
    </location>
</feature>
<dbReference type="GeneID" id="40317447"/>